<feature type="compositionally biased region" description="Basic and acidic residues" evidence="1">
    <location>
        <begin position="340"/>
        <end position="361"/>
    </location>
</feature>
<name>A0A8T8SZB1_9BASI</name>
<dbReference type="Proteomes" id="UP000077521">
    <property type="component" value="Unassembled WGS sequence"/>
</dbReference>
<evidence type="ECO:0000313" key="3">
    <source>
        <dbReference type="Proteomes" id="UP000077521"/>
    </source>
</evidence>
<accession>A0A8T8SZB1</accession>
<gene>
    <name evidence="2" type="ORF">A4X13_0g4318</name>
</gene>
<feature type="region of interest" description="Disordered" evidence="1">
    <location>
        <begin position="325"/>
        <end position="367"/>
    </location>
</feature>
<dbReference type="AlphaFoldDB" id="A0A8T8SZB1"/>
<organism evidence="2 3">
    <name type="scientific">Tilletia indica</name>
    <dbReference type="NCBI Taxonomy" id="43049"/>
    <lineage>
        <taxon>Eukaryota</taxon>
        <taxon>Fungi</taxon>
        <taxon>Dikarya</taxon>
        <taxon>Basidiomycota</taxon>
        <taxon>Ustilaginomycotina</taxon>
        <taxon>Exobasidiomycetes</taxon>
        <taxon>Tilletiales</taxon>
        <taxon>Tilletiaceae</taxon>
        <taxon>Tilletia</taxon>
    </lineage>
</organism>
<comment type="caution">
    <text evidence="2">The sequence shown here is derived from an EMBL/GenBank/DDBJ whole genome shotgun (WGS) entry which is preliminary data.</text>
</comment>
<feature type="region of interest" description="Disordered" evidence="1">
    <location>
        <begin position="225"/>
        <end position="298"/>
    </location>
</feature>
<keyword evidence="3" id="KW-1185">Reference proteome</keyword>
<evidence type="ECO:0000256" key="1">
    <source>
        <dbReference type="SAM" id="MobiDB-lite"/>
    </source>
</evidence>
<reference evidence="2" key="1">
    <citation type="submission" date="2016-04" db="EMBL/GenBank/DDBJ databases">
        <authorList>
            <person name="Nguyen H.D."/>
            <person name="Samba Siva P."/>
            <person name="Cullis J."/>
            <person name="Levesque C.A."/>
            <person name="Hambleton S."/>
        </authorList>
    </citation>
    <scope>NUCLEOTIDE SEQUENCE</scope>
    <source>
        <strain evidence="2">DAOMC 236416</strain>
    </source>
</reference>
<proteinExistence type="predicted"/>
<reference evidence="2" key="2">
    <citation type="journal article" date="2019" name="IMA Fungus">
        <title>Genome sequencing and comparison of five Tilletia species to identify candidate genes for the detection of regulated species infecting wheat.</title>
        <authorList>
            <person name="Nguyen H.D.T."/>
            <person name="Sultana T."/>
            <person name="Kesanakurti P."/>
            <person name="Hambleton S."/>
        </authorList>
    </citation>
    <scope>NUCLEOTIDE SEQUENCE</scope>
    <source>
        <strain evidence="2">DAOMC 236416</strain>
    </source>
</reference>
<feature type="compositionally biased region" description="Polar residues" evidence="1">
    <location>
        <begin position="253"/>
        <end position="263"/>
    </location>
</feature>
<sequence length="392" mass="43425">MPPLLDTTGERIRTRIASIEVWRDGVHRACRRRILAQYVSRASEEEHPAWSCSLIEFTFKERVAEFFGWMNEKRWKEDWTAEKKDPLQALIYLDYAIKNGRDDLPTAHERMKEHLAAGKGKMPGPIWAPFPFGSPRHPEGYEPDCVGVVSPEPVATPSSIRDDASEDDWAQQSAAMALERAPAQAEAPGLVYGQDITTMELYVPHPGGSWIRDWRRSEAAATINHVPSEPPYSGPSVDSVSTPGIRQPRLRVTTPSNAASSTRRWVEGDAVFPAEEHTEDDSDDGGNERRPASVGVLDSRGTHLRIGIGRDADEVEQERAAEAIVEGKVSENDAEADGLQDDRRGVESESTRRDAVGEERHAKKVGPRSCTEPIHSIFLNNTLCLIGSAGTF</sequence>
<evidence type="ECO:0000313" key="2">
    <source>
        <dbReference type="EMBL" id="KAE8250855.1"/>
    </source>
</evidence>
<protein>
    <submittedName>
        <fullName evidence="2">Uncharacterized protein</fullName>
    </submittedName>
</protein>
<dbReference type="EMBL" id="LWDF02000279">
    <property type="protein sequence ID" value="KAE8250855.1"/>
    <property type="molecule type" value="Genomic_DNA"/>
</dbReference>